<evidence type="ECO:0000313" key="2">
    <source>
        <dbReference type="EMBL" id="EHJ49558.1"/>
    </source>
</evidence>
<reference evidence="3" key="1">
    <citation type="journal article" date="2015" name="Genome Announc.">
        <title>High-Quality Draft Genome Sequence of Desulfovibrio carbinoliphilus FW-101-2B, an Organic Acid-Oxidizing Sulfate-Reducing Bacterium Isolated from Uranium(VI)-Contaminated Groundwater.</title>
        <authorList>
            <person name="Ramsay B.D."/>
            <person name="Hwang C."/>
            <person name="Woo H.L."/>
            <person name="Carroll S.L."/>
            <person name="Lucas S."/>
            <person name="Han J."/>
            <person name="Lapidus A.L."/>
            <person name="Cheng J.F."/>
            <person name="Goodwin L.A."/>
            <person name="Pitluck S."/>
            <person name="Peters L."/>
            <person name="Chertkov O."/>
            <person name="Held B."/>
            <person name="Detter J.C."/>
            <person name="Han C.S."/>
            <person name="Tapia R."/>
            <person name="Land M.L."/>
            <person name="Hauser L.J."/>
            <person name="Kyrpides N.C."/>
            <person name="Ivanova N.N."/>
            <person name="Mikhailova N."/>
            <person name="Pagani I."/>
            <person name="Woyke T."/>
            <person name="Arkin A.P."/>
            <person name="Dehal P."/>
            <person name="Chivian D."/>
            <person name="Criddle C.S."/>
            <person name="Wu W."/>
            <person name="Chakraborty R."/>
            <person name="Hazen T.C."/>
            <person name="Fields M.W."/>
        </authorList>
    </citation>
    <scope>NUCLEOTIDE SEQUENCE [LARGE SCALE GENOMIC DNA]</scope>
    <source>
        <strain evidence="3">FW-101-2B</strain>
    </source>
</reference>
<keyword evidence="3" id="KW-1185">Reference proteome</keyword>
<proteinExistence type="predicted"/>
<organism evidence="2 3">
    <name type="scientific">Solidesulfovibrio carbinoliphilus subsp. oakridgensis</name>
    <dbReference type="NCBI Taxonomy" id="694327"/>
    <lineage>
        <taxon>Bacteria</taxon>
        <taxon>Pseudomonadati</taxon>
        <taxon>Thermodesulfobacteriota</taxon>
        <taxon>Desulfovibrionia</taxon>
        <taxon>Desulfovibrionales</taxon>
        <taxon>Desulfovibrionaceae</taxon>
        <taxon>Solidesulfovibrio</taxon>
    </lineage>
</organism>
<dbReference type="HOGENOM" id="CLU_1438985_0_0_7"/>
<dbReference type="STRING" id="694327.DFW101_3562"/>
<dbReference type="AlphaFoldDB" id="G7Q5J9"/>
<dbReference type="Proteomes" id="UP000004662">
    <property type="component" value="Chromosome"/>
</dbReference>
<evidence type="ECO:0000313" key="3">
    <source>
        <dbReference type="Proteomes" id="UP000004662"/>
    </source>
</evidence>
<dbReference type="RefSeq" id="WP_009182882.1">
    <property type="nucleotide sequence ID" value="NZ_CM001368.1"/>
</dbReference>
<evidence type="ECO:0000256" key="1">
    <source>
        <dbReference type="SAM" id="Coils"/>
    </source>
</evidence>
<sequence>MSQPIEHCCVCDNPTGRAGIGEDSLYVGDDGPFCESCFAEAEHHRSTVQRLKAAEAERDQWERLYNDAAQCRDAVIKERTEFKARAEAAEDQLAIVFGLAADAEVGACGVDWALKNIRKVSFGDTTAPHPGRDWRKRAEAAEAEVGRLTGERDAAVAAKEAAADGLVTCLRAILAGHAPAPETEKDHG</sequence>
<accession>G7Q5J9</accession>
<feature type="coiled-coil region" evidence="1">
    <location>
        <begin position="44"/>
        <end position="92"/>
    </location>
</feature>
<protein>
    <submittedName>
        <fullName evidence="2">Uncharacterized protein</fullName>
    </submittedName>
</protein>
<name>G7Q5J9_9BACT</name>
<gene>
    <name evidence="2" type="ORF">DFW101_3562</name>
</gene>
<keyword evidence="1" id="KW-0175">Coiled coil</keyword>
<dbReference type="EMBL" id="CM001368">
    <property type="protein sequence ID" value="EHJ49558.1"/>
    <property type="molecule type" value="Genomic_DNA"/>
</dbReference>